<dbReference type="Pfam" id="PF05732">
    <property type="entry name" value="RepL"/>
    <property type="match status" value="1"/>
</dbReference>
<keyword evidence="4" id="KW-1185">Reference proteome</keyword>
<dbReference type="GO" id="GO:0006276">
    <property type="term" value="P:plasmid maintenance"/>
    <property type="evidence" value="ECO:0007669"/>
    <property type="project" value="InterPro"/>
</dbReference>
<accession>A0A015NHL0</accession>
<evidence type="ECO:0000259" key="2">
    <source>
        <dbReference type="Pfam" id="PF05732"/>
    </source>
</evidence>
<gene>
    <name evidence="3" type="ORF">RirG_010760</name>
</gene>
<comment type="caution">
    <text evidence="3">The sequence shown here is derived from an EMBL/GenBank/DDBJ whole genome shotgun (WGS) entry which is preliminary data.</text>
</comment>
<reference evidence="3 4" key="1">
    <citation type="submission" date="2014-02" db="EMBL/GenBank/DDBJ databases">
        <title>Single nucleus genome sequencing reveals high similarity among nuclei of an endomycorrhizal fungus.</title>
        <authorList>
            <person name="Lin K."/>
            <person name="Geurts R."/>
            <person name="Zhang Z."/>
            <person name="Limpens E."/>
            <person name="Saunders D.G."/>
            <person name="Mu D."/>
            <person name="Pang E."/>
            <person name="Cao H."/>
            <person name="Cha H."/>
            <person name="Lin T."/>
            <person name="Zhou Q."/>
            <person name="Shang Y."/>
            <person name="Li Y."/>
            <person name="Ivanov S."/>
            <person name="Sharma T."/>
            <person name="Velzen R.V."/>
            <person name="Ruijter N.D."/>
            <person name="Aanen D.K."/>
            <person name="Win J."/>
            <person name="Kamoun S."/>
            <person name="Bisseling T."/>
            <person name="Huang S."/>
        </authorList>
    </citation>
    <scope>NUCLEOTIDE SEQUENCE [LARGE SCALE GENOMIC DNA]</scope>
    <source>
        <strain evidence="4">DAOM197198w</strain>
    </source>
</reference>
<feature type="region of interest" description="Disordered" evidence="1">
    <location>
        <begin position="1"/>
        <end position="22"/>
    </location>
</feature>
<organism evidence="3 4">
    <name type="scientific">Rhizophagus irregularis (strain DAOM 197198w)</name>
    <name type="common">Glomus intraradices</name>
    <dbReference type="NCBI Taxonomy" id="1432141"/>
    <lineage>
        <taxon>Eukaryota</taxon>
        <taxon>Fungi</taxon>
        <taxon>Fungi incertae sedis</taxon>
        <taxon>Mucoromycota</taxon>
        <taxon>Glomeromycotina</taxon>
        <taxon>Glomeromycetes</taxon>
        <taxon>Glomerales</taxon>
        <taxon>Glomeraceae</taxon>
        <taxon>Rhizophagus</taxon>
    </lineage>
</organism>
<sequence>MTEENQEKSTTAPAKKSRRGMTRYAENPFLDAALASQKTRTKRITNSTGDHLMIVSEQTGEVVGPAGFWHTEEVDQTKFIKLYVNGVKAVKELTSAGTKLLELLYLEMQRNIGKDQAHMSFAAVDQTLNPISEATFYRGMKELVEKGFLAESMSTGLYFVNPDYLWNGDRLAFVKEYRLKQRKRDKQAIADTRTLSLPFDQQD</sequence>
<name>A0A015NHL0_RHIIW</name>
<protein>
    <recommendedName>
        <fullName evidence="2">Plasmid replication protein RepL domain-containing protein</fullName>
    </recommendedName>
</protein>
<evidence type="ECO:0000313" key="3">
    <source>
        <dbReference type="EMBL" id="EXX78903.1"/>
    </source>
</evidence>
<evidence type="ECO:0000313" key="4">
    <source>
        <dbReference type="Proteomes" id="UP000022910"/>
    </source>
</evidence>
<evidence type="ECO:0000256" key="1">
    <source>
        <dbReference type="SAM" id="MobiDB-lite"/>
    </source>
</evidence>
<dbReference type="AlphaFoldDB" id="A0A015NHL0"/>
<dbReference type="Proteomes" id="UP000022910">
    <property type="component" value="Unassembled WGS sequence"/>
</dbReference>
<dbReference type="EMBL" id="JEMT01007084">
    <property type="protein sequence ID" value="EXX78903.1"/>
    <property type="molecule type" value="Genomic_DNA"/>
</dbReference>
<dbReference type="GO" id="GO:0006260">
    <property type="term" value="P:DNA replication"/>
    <property type="evidence" value="ECO:0007669"/>
    <property type="project" value="InterPro"/>
</dbReference>
<feature type="domain" description="Plasmid replication protein RepL" evidence="2">
    <location>
        <begin position="45"/>
        <end position="178"/>
    </location>
</feature>
<dbReference type="InterPro" id="IPR008813">
    <property type="entry name" value="Plasmid_replication_RepL"/>
</dbReference>
<proteinExistence type="predicted"/>
<dbReference type="HOGENOM" id="CLU_110601_0_0_1"/>